<evidence type="ECO:0000256" key="10">
    <source>
        <dbReference type="SAM" id="Phobius"/>
    </source>
</evidence>
<evidence type="ECO:0000256" key="6">
    <source>
        <dbReference type="ARBA" id="ARBA00023136"/>
    </source>
</evidence>
<dbReference type="GO" id="GO:0006952">
    <property type="term" value="P:defense response"/>
    <property type="evidence" value="ECO:0007669"/>
    <property type="project" value="UniProtKB-KW"/>
</dbReference>
<keyword evidence="6 8" id="KW-0472">Membrane</keyword>
<dbReference type="GO" id="GO:0005516">
    <property type="term" value="F:calmodulin binding"/>
    <property type="evidence" value="ECO:0007669"/>
    <property type="project" value="UniProtKB-KW"/>
</dbReference>
<dbReference type="GO" id="GO:0016020">
    <property type="term" value="C:membrane"/>
    <property type="evidence" value="ECO:0007669"/>
    <property type="project" value="UniProtKB-SubCell"/>
</dbReference>
<evidence type="ECO:0000256" key="8">
    <source>
        <dbReference type="RuleBase" id="RU280816"/>
    </source>
</evidence>
<dbReference type="InterPro" id="IPR004326">
    <property type="entry name" value="Mlo"/>
</dbReference>
<dbReference type="AlphaFoldDB" id="A0A811S450"/>
<keyword evidence="4 8" id="KW-0611">Plant defense</keyword>
<keyword evidence="3 8" id="KW-0812">Transmembrane</keyword>
<evidence type="ECO:0000256" key="2">
    <source>
        <dbReference type="ARBA" id="ARBA00006574"/>
    </source>
</evidence>
<gene>
    <name evidence="8" type="primary">MLO</name>
    <name evidence="11" type="ORF">NCGR_LOCUS60417</name>
</gene>
<evidence type="ECO:0000256" key="1">
    <source>
        <dbReference type="ARBA" id="ARBA00004141"/>
    </source>
</evidence>
<feature type="region of interest" description="Disordered" evidence="9">
    <location>
        <begin position="437"/>
        <end position="477"/>
    </location>
</feature>
<dbReference type="OrthoDB" id="1388414at2759"/>
<dbReference type="PANTHER" id="PTHR31942:SF54">
    <property type="entry name" value="MLO-LIKE PROTEIN 13"/>
    <property type="match status" value="1"/>
</dbReference>
<dbReference type="PANTHER" id="PTHR31942">
    <property type="entry name" value="MLO-LIKE PROTEIN 1"/>
    <property type="match status" value="1"/>
</dbReference>
<keyword evidence="12" id="KW-1185">Reference proteome</keyword>
<dbReference type="EMBL" id="CAJGYO010000018">
    <property type="protein sequence ID" value="CAD6336319.1"/>
    <property type="molecule type" value="Genomic_DNA"/>
</dbReference>
<feature type="transmembrane region" description="Helical" evidence="10">
    <location>
        <begin position="263"/>
        <end position="281"/>
    </location>
</feature>
<comment type="caution">
    <text evidence="11">The sequence shown here is derived from an EMBL/GenBank/DDBJ whole genome shotgun (WGS) entry which is preliminary data.</text>
</comment>
<sequence length="505" mass="57435">MGEEAKLAFTPTWVVAIVCLVILSISLAAERFLHCLGKYLKHKKQKALFSALQRLKEELMLLGFISFVLSLSQGFIVSICIPETSTGFMLPCKRDDHRVAEEGAKICKKKGDVPLLSLEALHQLHIFIFVLGLVHVVFCAATILFGGAKMRKWKHWETEIHGEVQEKLQQAESEGKGTPSSIVVLNRDHQDEFVRERAKGFWMKLAVVSWITSFLKQFHDSVSKSDYEALRSAFVVIHYPQKPDFDFHKYMIRAVEHEFKRVVGIRMAHILLLLLIVGAKLEHIITRLAQEAAAALSNDTEEAPKIKPSKDHFWFHKSELVLHLIHFILFQNSFEIGFFFWVLVLRITSSTAHLMFHQSDLGANNDHFIGIRRVQFVHDGTEALCHFQTCYRGDHRSHLQLYHAATIRHRRPYDRRDQAAWFRLRRARECPWLARRGGKKPFSKKTGDDPDADSGGEVEVTRLAPKERSGSSRNMLMAPAPPVLDEIVTVDDVAVAAIAVVGQGP</sequence>
<evidence type="ECO:0000256" key="4">
    <source>
        <dbReference type="ARBA" id="ARBA00022821"/>
    </source>
</evidence>
<evidence type="ECO:0000313" key="12">
    <source>
        <dbReference type="Proteomes" id="UP000604825"/>
    </source>
</evidence>
<evidence type="ECO:0000256" key="5">
    <source>
        <dbReference type="ARBA" id="ARBA00022989"/>
    </source>
</evidence>
<feature type="transmembrane region" description="Helical" evidence="10">
    <location>
        <begin position="59"/>
        <end position="81"/>
    </location>
</feature>
<dbReference type="Pfam" id="PF03094">
    <property type="entry name" value="Mlo"/>
    <property type="match status" value="2"/>
</dbReference>
<keyword evidence="7 8" id="KW-0568">Pathogenesis-related protein</keyword>
<evidence type="ECO:0000256" key="9">
    <source>
        <dbReference type="SAM" id="MobiDB-lite"/>
    </source>
</evidence>
<feature type="transmembrane region" description="Helical" evidence="10">
    <location>
        <begin position="320"/>
        <end position="345"/>
    </location>
</feature>
<organism evidence="11 12">
    <name type="scientific">Miscanthus lutarioriparius</name>
    <dbReference type="NCBI Taxonomy" id="422564"/>
    <lineage>
        <taxon>Eukaryota</taxon>
        <taxon>Viridiplantae</taxon>
        <taxon>Streptophyta</taxon>
        <taxon>Embryophyta</taxon>
        <taxon>Tracheophyta</taxon>
        <taxon>Spermatophyta</taxon>
        <taxon>Magnoliopsida</taxon>
        <taxon>Liliopsida</taxon>
        <taxon>Poales</taxon>
        <taxon>Poaceae</taxon>
        <taxon>PACMAD clade</taxon>
        <taxon>Panicoideae</taxon>
        <taxon>Andropogonodae</taxon>
        <taxon>Andropogoneae</taxon>
        <taxon>Saccharinae</taxon>
        <taxon>Miscanthus</taxon>
    </lineage>
</organism>
<evidence type="ECO:0000313" key="11">
    <source>
        <dbReference type="EMBL" id="CAD6336319.1"/>
    </source>
</evidence>
<comment type="subcellular location">
    <subcellularLocation>
        <location evidence="1 8">Membrane</location>
        <topology evidence="1 8">Multi-pass membrane protein</topology>
    </subcellularLocation>
</comment>
<keyword evidence="5 8" id="KW-1133">Transmembrane helix</keyword>
<evidence type="ECO:0000256" key="7">
    <source>
        <dbReference type="ARBA" id="ARBA00023265"/>
    </source>
</evidence>
<comment type="domain">
    <text evidence="8">The C-terminus contains a calmodulin-binding domain, which binds calmodulin in a calcium-dependent fashion.</text>
</comment>
<feature type="transmembrane region" description="Helical" evidence="10">
    <location>
        <begin position="124"/>
        <end position="145"/>
    </location>
</feature>
<accession>A0A811S450</accession>
<comment type="similarity">
    <text evidence="2 8">Belongs to the MLO family.</text>
</comment>
<feature type="transmembrane region" description="Helical" evidence="10">
    <location>
        <begin position="12"/>
        <end position="33"/>
    </location>
</feature>
<name>A0A811S450_9POAL</name>
<reference evidence="11" key="1">
    <citation type="submission" date="2020-10" db="EMBL/GenBank/DDBJ databases">
        <authorList>
            <person name="Han B."/>
            <person name="Lu T."/>
            <person name="Zhao Q."/>
            <person name="Huang X."/>
            <person name="Zhao Y."/>
        </authorList>
    </citation>
    <scope>NUCLEOTIDE SEQUENCE</scope>
</reference>
<evidence type="ECO:0000256" key="3">
    <source>
        <dbReference type="ARBA" id="ARBA00022692"/>
    </source>
</evidence>
<dbReference type="Proteomes" id="UP000604825">
    <property type="component" value="Unassembled WGS sequence"/>
</dbReference>
<protein>
    <recommendedName>
        <fullName evidence="8">MLO-like protein</fullName>
    </recommendedName>
</protein>
<comment type="function">
    <text evidence="8">May be involved in modulation of pathogen defense and leaf cell death.</text>
</comment>
<proteinExistence type="inferred from homology"/>
<keyword evidence="8" id="KW-0112">Calmodulin-binding</keyword>